<accession>A0AA88YS37</accession>
<evidence type="ECO:0008006" key="7">
    <source>
        <dbReference type="Google" id="ProtNLM"/>
    </source>
</evidence>
<keyword evidence="6" id="KW-1185">Reference proteome</keyword>
<sequence>MAGKRGRFKGSSGLSLAYLSGVESSESKSSDTTFGDQDVSHLVLPVSTDTKFKGVDILITSQWPDGVEKYGSDIYLYAFSITPLSEMEESDLTRQPDDVTECPYKISAISSKQDGSKNEQQFFYDMKSGDEKGKKRQREDGDRRPPKKHPQPTGPCWFCLGSPEVEKHLVVSVGTQVYLALAKGGLVDDHTLILPIGHHQSTVLAPGEAVPIPTDCIQEVKDTFMECAEAESFELHEIPKHSDLKQIVPPGAPYFYAELPTGDKLLHRISKNFPLQFGREVLACPQILNMPERVDWKACKISKDQESDNAKYFRTTFEPFDFNN</sequence>
<dbReference type="AlphaFoldDB" id="A0AA88YS37"/>
<comment type="similarity">
    <text evidence="1">Belongs to the CWF19 family.</text>
</comment>
<feature type="region of interest" description="Disordered" evidence="2">
    <location>
        <begin position="123"/>
        <end position="155"/>
    </location>
</feature>
<dbReference type="GO" id="GO:0000398">
    <property type="term" value="P:mRNA splicing, via spliceosome"/>
    <property type="evidence" value="ECO:0007669"/>
    <property type="project" value="TreeGrafter"/>
</dbReference>
<feature type="domain" description="Cwf19-like C-terminal" evidence="4">
    <location>
        <begin position="147"/>
        <end position="209"/>
    </location>
</feature>
<dbReference type="PANTHER" id="PTHR12072">
    <property type="entry name" value="CWF19, CELL CYCLE CONTROL PROTEIN"/>
    <property type="match status" value="1"/>
</dbReference>
<name>A0AA88YS37_PINIB</name>
<evidence type="ECO:0000256" key="1">
    <source>
        <dbReference type="ARBA" id="ARBA00006795"/>
    </source>
</evidence>
<evidence type="ECO:0000313" key="6">
    <source>
        <dbReference type="Proteomes" id="UP001186944"/>
    </source>
</evidence>
<feature type="domain" description="Cwf19-like protein C-terminal" evidence="3">
    <location>
        <begin position="234"/>
        <end position="322"/>
    </location>
</feature>
<evidence type="ECO:0000256" key="2">
    <source>
        <dbReference type="SAM" id="MobiDB-lite"/>
    </source>
</evidence>
<proteinExistence type="inferred from homology"/>
<reference evidence="5" key="1">
    <citation type="submission" date="2019-08" db="EMBL/GenBank/DDBJ databases">
        <title>The improved chromosome-level genome for the pearl oyster Pinctada fucata martensii using PacBio sequencing and Hi-C.</title>
        <authorList>
            <person name="Zheng Z."/>
        </authorList>
    </citation>
    <scope>NUCLEOTIDE SEQUENCE</scope>
    <source>
        <strain evidence="5">ZZ-2019</strain>
        <tissue evidence="5">Adductor muscle</tissue>
    </source>
</reference>
<dbReference type="Pfam" id="PF04676">
    <property type="entry name" value="CwfJ_C_2"/>
    <property type="match status" value="1"/>
</dbReference>
<dbReference type="InterPro" id="IPR006767">
    <property type="entry name" value="Cwf19-like_C_dom-2"/>
</dbReference>
<comment type="caution">
    <text evidence="5">The sequence shown here is derived from an EMBL/GenBank/DDBJ whole genome shotgun (WGS) entry which is preliminary data.</text>
</comment>
<evidence type="ECO:0000313" key="5">
    <source>
        <dbReference type="EMBL" id="KAK3103656.1"/>
    </source>
</evidence>
<evidence type="ECO:0000259" key="4">
    <source>
        <dbReference type="Pfam" id="PF04677"/>
    </source>
</evidence>
<dbReference type="InterPro" id="IPR040194">
    <property type="entry name" value="Cwf19-like"/>
</dbReference>
<dbReference type="GO" id="GO:0071014">
    <property type="term" value="C:post-mRNA release spliceosomal complex"/>
    <property type="evidence" value="ECO:0007669"/>
    <property type="project" value="TreeGrafter"/>
</dbReference>
<organism evidence="5 6">
    <name type="scientific">Pinctada imbricata</name>
    <name type="common">Atlantic pearl-oyster</name>
    <name type="synonym">Pinctada martensii</name>
    <dbReference type="NCBI Taxonomy" id="66713"/>
    <lineage>
        <taxon>Eukaryota</taxon>
        <taxon>Metazoa</taxon>
        <taxon>Spiralia</taxon>
        <taxon>Lophotrochozoa</taxon>
        <taxon>Mollusca</taxon>
        <taxon>Bivalvia</taxon>
        <taxon>Autobranchia</taxon>
        <taxon>Pteriomorphia</taxon>
        <taxon>Pterioida</taxon>
        <taxon>Pterioidea</taxon>
        <taxon>Pteriidae</taxon>
        <taxon>Pinctada</taxon>
    </lineage>
</organism>
<feature type="compositionally biased region" description="Basic and acidic residues" evidence="2">
    <location>
        <begin position="127"/>
        <end position="144"/>
    </location>
</feature>
<dbReference type="Pfam" id="PF04677">
    <property type="entry name" value="CwfJ_C_1"/>
    <property type="match status" value="1"/>
</dbReference>
<gene>
    <name evidence="5" type="ORF">FSP39_020809</name>
</gene>
<dbReference type="Proteomes" id="UP001186944">
    <property type="component" value="Unassembled WGS sequence"/>
</dbReference>
<dbReference type="EMBL" id="VSWD01000005">
    <property type="protein sequence ID" value="KAK3103656.1"/>
    <property type="molecule type" value="Genomic_DNA"/>
</dbReference>
<evidence type="ECO:0000259" key="3">
    <source>
        <dbReference type="Pfam" id="PF04676"/>
    </source>
</evidence>
<dbReference type="PANTHER" id="PTHR12072:SF4">
    <property type="entry name" value="CWF19-LIKE PROTEIN 1"/>
    <property type="match status" value="1"/>
</dbReference>
<dbReference type="InterPro" id="IPR006768">
    <property type="entry name" value="Cwf19-like_C_dom-1"/>
</dbReference>
<protein>
    <recommendedName>
        <fullName evidence="7">CWF19-like protein 1</fullName>
    </recommendedName>
</protein>
<dbReference type="GO" id="GO:0061632">
    <property type="term" value="F:RNA lariat debranching enzyme activator activity"/>
    <property type="evidence" value="ECO:0007669"/>
    <property type="project" value="TreeGrafter"/>
</dbReference>